<evidence type="ECO:0000313" key="3">
    <source>
        <dbReference type="Proteomes" id="UP000002534"/>
    </source>
</evidence>
<gene>
    <name evidence="2" type="ordered locus">Pcar_0796</name>
</gene>
<organism evidence="2 3">
    <name type="scientific">Syntrophotalea carbinolica (strain DSM 2380 / NBRC 103641 / GraBd1)</name>
    <name type="common">Pelobacter carbinolicus</name>
    <dbReference type="NCBI Taxonomy" id="338963"/>
    <lineage>
        <taxon>Bacteria</taxon>
        <taxon>Pseudomonadati</taxon>
        <taxon>Thermodesulfobacteriota</taxon>
        <taxon>Desulfuromonadia</taxon>
        <taxon>Desulfuromonadales</taxon>
        <taxon>Syntrophotaleaceae</taxon>
        <taxon>Syntrophotalea</taxon>
    </lineage>
</organism>
<dbReference type="Proteomes" id="UP000002534">
    <property type="component" value="Chromosome"/>
</dbReference>
<dbReference type="SUPFAM" id="SSF52540">
    <property type="entry name" value="P-loop containing nucleoside triphosphate hydrolases"/>
    <property type="match status" value="1"/>
</dbReference>
<dbReference type="InterPro" id="IPR027417">
    <property type="entry name" value="P-loop_NTPase"/>
</dbReference>
<sequence>MGAEKGKKTPDDILLELTEDIFRFHTPEKLPCAIFEREGHRETHRIESKTFAYYLCNIYLRETGRAIPQGSLDTVVRQLAAQAIHNGPEIPVFSRVAPCNSNGIAVDLGNSSWDSVVVTPEGWGMDSPQFPFTRTAAMTALPFPDQSGKMEELWDFVNVRSEEARLLLAAWIMCAFFQKMPHPILVLQGQQGAAKSTTAKMLLSLVDPSAVPLQSLPSSERDILIAAQNSWVLAFDNIRRLSPETSDSMCRLSTGGGLRTRKLYTDCDEIFFNATRPLIFTGIYNICKEQDLLSRALVIELEAISHHQRKTESELMARFEEARPRIFGGILTALSGVLRELPQVHLSSAPRMADFAKIGVALEQAMGLKHGAFLEAYAANINQAIGASLDDDPVAKAVMDLVTEEEEWKGTASRLLKALSRFVSTEAKRSSDWPKAPNRLSNHLRRLAPGLAAAGIDVSFDQNIGGEKRVIGIAPKIGEEMEQEQPPVPAAEVRIEPGASGENLENTDTSEPTAETTDDCLPKIAKKFSLEDFKL</sequence>
<feature type="compositionally biased region" description="Polar residues" evidence="1">
    <location>
        <begin position="503"/>
        <end position="515"/>
    </location>
</feature>
<keyword evidence="3" id="KW-1185">Reference proteome</keyword>
<protein>
    <recommendedName>
        <fullName evidence="4">ATP-binding protein</fullName>
    </recommendedName>
</protein>
<evidence type="ECO:0000313" key="2">
    <source>
        <dbReference type="EMBL" id="ABA88053.1"/>
    </source>
</evidence>
<evidence type="ECO:0008006" key="4">
    <source>
        <dbReference type="Google" id="ProtNLM"/>
    </source>
</evidence>
<accession>Q3A6F4</accession>
<reference evidence="3" key="1">
    <citation type="submission" date="2005-10" db="EMBL/GenBank/DDBJ databases">
        <title>Complete sequence of Pelobacter carbinolicus DSM 2380.</title>
        <authorList>
            <person name="Copeland A."/>
            <person name="Lucas S."/>
            <person name="Lapidus A."/>
            <person name="Barry K."/>
            <person name="Detter J.C."/>
            <person name="Glavina T."/>
            <person name="Hammon N."/>
            <person name="Israni S."/>
            <person name="Pitluck S."/>
            <person name="Chertkov O."/>
            <person name="Schmutz J."/>
            <person name="Larimer F."/>
            <person name="Land M."/>
            <person name="Kyrpides N."/>
            <person name="Ivanova N."/>
            <person name="Richardson P."/>
        </authorList>
    </citation>
    <scope>NUCLEOTIDE SEQUENCE [LARGE SCALE GENOMIC DNA]</scope>
    <source>
        <strain evidence="3">DSM 2380 / NBRC 103641 / GraBd1</strain>
    </source>
</reference>
<proteinExistence type="predicted"/>
<dbReference type="HOGENOM" id="CLU_025569_0_1_7"/>
<evidence type="ECO:0000256" key="1">
    <source>
        <dbReference type="SAM" id="MobiDB-lite"/>
    </source>
</evidence>
<dbReference type="eggNOG" id="COG3378">
    <property type="taxonomic scope" value="Bacteria"/>
</dbReference>
<reference evidence="2 3" key="2">
    <citation type="journal article" date="2012" name="BMC Genomics">
        <title>The genome of Pelobacter carbinolicus reveals surprising metabolic capabilities and physiological features.</title>
        <authorList>
            <person name="Aklujkar M."/>
            <person name="Haveman S.A."/>
            <person name="Didonato R.Jr."/>
            <person name="Chertkov O."/>
            <person name="Han C.S."/>
            <person name="Land M.L."/>
            <person name="Brown P."/>
            <person name="Lovley D.R."/>
        </authorList>
    </citation>
    <scope>NUCLEOTIDE SEQUENCE [LARGE SCALE GENOMIC DNA]</scope>
    <source>
        <strain evidence="3">DSM 2380 / NBRC 103641 / GraBd1</strain>
    </source>
</reference>
<feature type="region of interest" description="Disordered" evidence="1">
    <location>
        <begin position="495"/>
        <end position="520"/>
    </location>
</feature>
<dbReference type="KEGG" id="pca:Pcar_0796"/>
<dbReference type="AlphaFoldDB" id="Q3A6F4"/>
<name>Q3A6F4_SYNC1</name>
<dbReference type="STRING" id="338963.Pcar_0796"/>
<dbReference type="EMBL" id="CP000142">
    <property type="protein sequence ID" value="ABA88053.1"/>
    <property type="molecule type" value="Genomic_DNA"/>
</dbReference>